<gene>
    <name evidence="1" type="ORF">DC28_03680</name>
</gene>
<evidence type="ECO:0000313" key="2">
    <source>
        <dbReference type="Proteomes" id="UP000029692"/>
    </source>
</evidence>
<dbReference type="AlphaFoldDB" id="A0A098R0V9"/>
<reference evidence="1 2" key="1">
    <citation type="submission" date="2014-05" db="EMBL/GenBank/DDBJ databases">
        <title>De novo Genome Sequence of Spirocheata sp.</title>
        <authorList>
            <person name="Shivani Y."/>
            <person name="Subhash Y."/>
            <person name="Tushar L."/>
            <person name="Sasikala C."/>
            <person name="Ramana C.V."/>
        </authorList>
    </citation>
    <scope>NUCLEOTIDE SEQUENCE [LARGE SCALE GENOMIC DNA]</scope>
    <source>
        <strain evidence="1 2">JC230</strain>
    </source>
</reference>
<dbReference type="Proteomes" id="UP000029692">
    <property type="component" value="Unassembled WGS sequence"/>
</dbReference>
<proteinExistence type="predicted"/>
<accession>A0A098R0V9</accession>
<evidence type="ECO:0000313" key="1">
    <source>
        <dbReference type="EMBL" id="KGE73386.1"/>
    </source>
</evidence>
<keyword evidence="2" id="KW-1185">Reference proteome</keyword>
<protein>
    <submittedName>
        <fullName evidence="1">Uncharacterized protein</fullName>
    </submittedName>
</protein>
<dbReference type="EMBL" id="JNUP01000029">
    <property type="protein sequence ID" value="KGE73386.1"/>
    <property type="molecule type" value="Genomic_DNA"/>
</dbReference>
<sequence length="84" mass="9859">MAAVFYVYLKDDLNPGEQGKALKGRIEYLQENFTPGWGYPVLSVEYRQENLKKTTFYHIPDNQGHLGWYSSEYWTFAGIDNPQY</sequence>
<comment type="caution">
    <text evidence="1">The sequence shown here is derived from an EMBL/GenBank/DDBJ whole genome shotgun (WGS) entry which is preliminary data.</text>
</comment>
<organism evidence="1 2">
    <name type="scientific">Spirochaeta lutea</name>
    <dbReference type="NCBI Taxonomy" id="1480694"/>
    <lineage>
        <taxon>Bacteria</taxon>
        <taxon>Pseudomonadati</taxon>
        <taxon>Spirochaetota</taxon>
        <taxon>Spirochaetia</taxon>
        <taxon>Spirochaetales</taxon>
        <taxon>Spirochaetaceae</taxon>
        <taxon>Spirochaeta</taxon>
    </lineage>
</organism>
<name>A0A098R0V9_9SPIO</name>
<dbReference type="RefSeq" id="WP_037546038.1">
    <property type="nucleotide sequence ID" value="NZ_JNUP01000029.1"/>
</dbReference>